<keyword evidence="1" id="KW-0472">Membrane</keyword>
<name>A0A1X6X1W8_9MICO</name>
<evidence type="ECO:0000313" key="2">
    <source>
        <dbReference type="EMBL" id="SLM92577.1"/>
    </source>
</evidence>
<feature type="transmembrane region" description="Helical" evidence="1">
    <location>
        <begin position="280"/>
        <end position="301"/>
    </location>
</feature>
<dbReference type="OrthoDB" id="2014935at2"/>
<evidence type="ECO:0000256" key="1">
    <source>
        <dbReference type="SAM" id="Phobius"/>
    </source>
</evidence>
<organism evidence="2 3">
    <name type="scientific">Brachybacterium nesterenkovii</name>
    <dbReference type="NCBI Taxonomy" id="47847"/>
    <lineage>
        <taxon>Bacteria</taxon>
        <taxon>Bacillati</taxon>
        <taxon>Actinomycetota</taxon>
        <taxon>Actinomycetes</taxon>
        <taxon>Micrococcales</taxon>
        <taxon>Dermabacteraceae</taxon>
        <taxon>Brachybacterium</taxon>
    </lineage>
</organism>
<dbReference type="EMBL" id="FWFG01000069">
    <property type="protein sequence ID" value="SLM92577.1"/>
    <property type="molecule type" value="Genomic_DNA"/>
</dbReference>
<protein>
    <submittedName>
        <fullName evidence="2">Putative ABC transporter permease protein</fullName>
    </submittedName>
</protein>
<proteinExistence type="predicted"/>
<feature type="transmembrane region" description="Helical" evidence="1">
    <location>
        <begin position="119"/>
        <end position="142"/>
    </location>
</feature>
<reference evidence="2 3" key="1">
    <citation type="submission" date="2017-02" db="EMBL/GenBank/DDBJ databases">
        <authorList>
            <person name="Peterson S.W."/>
        </authorList>
    </citation>
    <scope>NUCLEOTIDE SEQUENCE [LARGE SCALE GENOMIC DNA]</scope>
    <source>
        <strain evidence="2 3">CIP104813</strain>
    </source>
</reference>
<feature type="transmembrane region" description="Helical" evidence="1">
    <location>
        <begin position="163"/>
        <end position="191"/>
    </location>
</feature>
<dbReference type="Proteomes" id="UP000195981">
    <property type="component" value="Unassembled WGS sequence"/>
</dbReference>
<dbReference type="AlphaFoldDB" id="A0A1X6X1W8"/>
<feature type="transmembrane region" description="Helical" evidence="1">
    <location>
        <begin position="70"/>
        <end position="88"/>
    </location>
</feature>
<feature type="transmembrane region" description="Helical" evidence="1">
    <location>
        <begin position="203"/>
        <end position="225"/>
    </location>
</feature>
<sequence length="308" mass="31058">MLALPLALAALLAGLAFLLESRRDLGAGILRPRAGRHGGSAHASGPFSLGGPLSLRGPLALLWRLERGSLLGWGIGLAISGLAIGSLATQAAEAMGASGGITDVLTRLGGSAEHLTESFLAAMAGLLVPVLTLAPLGVLSGARAEEVQGRAAPLLATAVGRTHWLLSAVALALSSGVVLTFLALALMGLAVPADGGASRIGPLLMSALALLPGLALTVGIGTLLLGWAPRLLPLAQVLIGWSIFAAWVGALLDLPGWLIRATPWGRLPHLPGGAAGSGEWTAVVVETVLALVLIIVGAVGFRRRDLDS</sequence>
<keyword evidence="1" id="KW-0812">Transmembrane</keyword>
<evidence type="ECO:0000313" key="3">
    <source>
        <dbReference type="Proteomes" id="UP000195981"/>
    </source>
</evidence>
<gene>
    <name evidence="2" type="ORF">FM110_08535</name>
</gene>
<keyword evidence="1" id="KW-1133">Transmembrane helix</keyword>
<feature type="transmembrane region" description="Helical" evidence="1">
    <location>
        <begin position="237"/>
        <end position="260"/>
    </location>
</feature>
<keyword evidence="3" id="KW-1185">Reference proteome</keyword>
<accession>A0A1X6X1W8</accession>